<dbReference type="PROSITE" id="PS50995">
    <property type="entry name" value="HTH_MARR_2"/>
    <property type="match status" value="1"/>
</dbReference>
<dbReference type="InterPro" id="IPR023187">
    <property type="entry name" value="Tscrpt_reg_MarR-type_CS"/>
</dbReference>
<proteinExistence type="predicted"/>
<dbReference type="InterPro" id="IPR036388">
    <property type="entry name" value="WH-like_DNA-bd_sf"/>
</dbReference>
<evidence type="ECO:0000259" key="4">
    <source>
        <dbReference type="PROSITE" id="PS50995"/>
    </source>
</evidence>
<accession>A0ABR9DM58</accession>
<dbReference type="Proteomes" id="UP000642107">
    <property type="component" value="Unassembled WGS sequence"/>
</dbReference>
<organism evidence="5 6">
    <name type="scientific">Flavimobilis rhizosphaerae</name>
    <dbReference type="NCBI Taxonomy" id="2775421"/>
    <lineage>
        <taxon>Bacteria</taxon>
        <taxon>Bacillati</taxon>
        <taxon>Actinomycetota</taxon>
        <taxon>Actinomycetes</taxon>
        <taxon>Micrococcales</taxon>
        <taxon>Jonesiaceae</taxon>
        <taxon>Flavimobilis</taxon>
    </lineage>
</organism>
<dbReference type="InterPro" id="IPR036390">
    <property type="entry name" value="WH_DNA-bd_sf"/>
</dbReference>
<gene>
    <name evidence="5" type="ORF">IGS67_01785</name>
</gene>
<dbReference type="InterPro" id="IPR000835">
    <property type="entry name" value="HTH_MarR-typ"/>
</dbReference>
<keyword evidence="6" id="KW-1185">Reference proteome</keyword>
<dbReference type="RefSeq" id="WP_192277238.1">
    <property type="nucleotide sequence ID" value="NZ_JACZDF010000001.1"/>
</dbReference>
<dbReference type="SUPFAM" id="SSF46785">
    <property type="entry name" value="Winged helix' DNA-binding domain"/>
    <property type="match status" value="1"/>
</dbReference>
<dbReference type="InterPro" id="IPR039422">
    <property type="entry name" value="MarR/SlyA-like"/>
</dbReference>
<protein>
    <submittedName>
        <fullName evidence="5">Winged helix-turn-helix transcriptional regulator</fullName>
    </submittedName>
</protein>
<keyword evidence="1" id="KW-0805">Transcription regulation</keyword>
<evidence type="ECO:0000313" key="6">
    <source>
        <dbReference type="Proteomes" id="UP000642107"/>
    </source>
</evidence>
<keyword evidence="2" id="KW-0238">DNA-binding</keyword>
<keyword evidence="3" id="KW-0804">Transcription</keyword>
<evidence type="ECO:0000313" key="5">
    <source>
        <dbReference type="EMBL" id="MBD9698225.1"/>
    </source>
</evidence>
<evidence type="ECO:0000256" key="2">
    <source>
        <dbReference type="ARBA" id="ARBA00023125"/>
    </source>
</evidence>
<dbReference type="Gene3D" id="1.10.10.10">
    <property type="entry name" value="Winged helix-like DNA-binding domain superfamily/Winged helix DNA-binding domain"/>
    <property type="match status" value="1"/>
</dbReference>
<dbReference type="SMART" id="SM00347">
    <property type="entry name" value="HTH_MARR"/>
    <property type="match status" value="1"/>
</dbReference>
<dbReference type="PROSITE" id="PS01117">
    <property type="entry name" value="HTH_MARR_1"/>
    <property type="match status" value="1"/>
</dbReference>
<dbReference type="EMBL" id="JACZDF010000001">
    <property type="protein sequence ID" value="MBD9698225.1"/>
    <property type="molecule type" value="Genomic_DNA"/>
</dbReference>
<dbReference type="PRINTS" id="PR00598">
    <property type="entry name" value="HTHMARR"/>
</dbReference>
<evidence type="ECO:0000256" key="3">
    <source>
        <dbReference type="ARBA" id="ARBA00023163"/>
    </source>
</evidence>
<dbReference type="PANTHER" id="PTHR33164:SF104">
    <property type="entry name" value="TRANSCRIPTIONAL REGULATORY PROTEIN"/>
    <property type="match status" value="1"/>
</dbReference>
<comment type="caution">
    <text evidence="5">The sequence shown here is derived from an EMBL/GenBank/DDBJ whole genome shotgun (WGS) entry which is preliminary data.</text>
</comment>
<dbReference type="Pfam" id="PF12802">
    <property type="entry name" value="MarR_2"/>
    <property type="match status" value="1"/>
</dbReference>
<sequence>MDLDGTAHAGTAATPDEVDRIVAAWRRERPDLDVGPLEVLSRVTRLARHLDRARRSAFARHDLETWEFDVLSALRRAGVPYELSPGALLTQTLVTSGTMTNRIDRLEDHGLVSRHPSPGDRRGVIVRLTTAGLAKVDAAMADLVAEEHTILGALGADDRDELAGLLRTVLGQFDA</sequence>
<evidence type="ECO:0000256" key="1">
    <source>
        <dbReference type="ARBA" id="ARBA00023015"/>
    </source>
</evidence>
<feature type="domain" description="HTH marR-type" evidence="4">
    <location>
        <begin position="36"/>
        <end position="171"/>
    </location>
</feature>
<reference evidence="5 6" key="1">
    <citation type="submission" date="2020-09" db="EMBL/GenBank/DDBJ databases">
        <title>Flavimobilis rhizosphaerae sp. nov., isolated from rhizosphere soil of Spartina alterniflora.</title>
        <authorList>
            <person name="Hanqin C."/>
        </authorList>
    </citation>
    <scope>NUCLEOTIDE SEQUENCE [LARGE SCALE GENOMIC DNA]</scope>
    <source>
        <strain evidence="5 6">GY 10621</strain>
    </source>
</reference>
<name>A0ABR9DM58_9MICO</name>
<dbReference type="PANTHER" id="PTHR33164">
    <property type="entry name" value="TRANSCRIPTIONAL REGULATOR, MARR FAMILY"/>
    <property type="match status" value="1"/>
</dbReference>